<protein>
    <submittedName>
        <fullName evidence="2">Uncharacterized protein</fullName>
    </submittedName>
</protein>
<reference evidence="2 3" key="1">
    <citation type="submission" date="2019-01" db="EMBL/GenBank/DDBJ databases">
        <title>Genome sequences of Streptomyces and Rhizobium isolates collected from root and soil.</title>
        <authorList>
            <person name="Chhettri S."/>
            <person name="Sevigny J.L."/>
            <person name="Sen A."/>
            <person name="Ennis N."/>
            <person name="Tisa L."/>
        </authorList>
    </citation>
    <scope>NUCLEOTIDE SEQUENCE [LARGE SCALE GENOMIC DNA]</scope>
    <source>
        <strain evidence="2 3">San01</strain>
    </source>
</reference>
<feature type="region of interest" description="Disordered" evidence="1">
    <location>
        <begin position="1"/>
        <end position="74"/>
    </location>
</feature>
<sequence>MSGAVSVLRLRKTSGAGGCAGGLRRFWGRCPGAVSGGSGQGVSFPRPAPSRNRGSAPDPAPQAPEGLSGGPGPG</sequence>
<dbReference type="EMBL" id="RZYA01000026">
    <property type="protein sequence ID" value="RVU16770.1"/>
    <property type="molecule type" value="Genomic_DNA"/>
</dbReference>
<accession>A0A3S2YQQ9</accession>
<dbReference type="Proteomes" id="UP000283128">
    <property type="component" value="Unassembled WGS sequence"/>
</dbReference>
<name>A0A3S2YQQ9_9ACTN</name>
<proteinExistence type="predicted"/>
<evidence type="ECO:0000313" key="2">
    <source>
        <dbReference type="EMBL" id="RVU16770.1"/>
    </source>
</evidence>
<dbReference type="AlphaFoldDB" id="A0A3S2YQQ9"/>
<evidence type="ECO:0000256" key="1">
    <source>
        <dbReference type="SAM" id="MobiDB-lite"/>
    </source>
</evidence>
<evidence type="ECO:0000313" key="3">
    <source>
        <dbReference type="Proteomes" id="UP000283128"/>
    </source>
</evidence>
<comment type="caution">
    <text evidence="2">The sequence shown here is derived from an EMBL/GenBank/DDBJ whole genome shotgun (WGS) entry which is preliminary data.</text>
</comment>
<organism evidence="2 3">
    <name type="scientific">Streptomyces antnestii</name>
    <dbReference type="NCBI Taxonomy" id="2494256"/>
    <lineage>
        <taxon>Bacteria</taxon>
        <taxon>Bacillati</taxon>
        <taxon>Actinomycetota</taxon>
        <taxon>Actinomycetes</taxon>
        <taxon>Kitasatosporales</taxon>
        <taxon>Streptomycetaceae</taxon>
        <taxon>Streptomyces</taxon>
    </lineage>
</organism>
<keyword evidence="3" id="KW-1185">Reference proteome</keyword>
<gene>
    <name evidence="2" type="ORF">EOT10_36015</name>
</gene>